<dbReference type="GeneID" id="20203213"/>
<reference evidence="3 5" key="2">
    <citation type="journal article" date="2013" name="Nature">
        <title>Insights into bilaterian evolution from three spiralian genomes.</title>
        <authorList>
            <person name="Simakov O."/>
            <person name="Marletaz F."/>
            <person name="Cho S.J."/>
            <person name="Edsinger-Gonzales E."/>
            <person name="Havlak P."/>
            <person name="Hellsten U."/>
            <person name="Kuo D.H."/>
            <person name="Larsson T."/>
            <person name="Lv J."/>
            <person name="Arendt D."/>
            <person name="Savage R."/>
            <person name="Osoegawa K."/>
            <person name="de Jong P."/>
            <person name="Grimwood J."/>
            <person name="Chapman J.A."/>
            <person name="Shapiro H."/>
            <person name="Aerts A."/>
            <person name="Otillar R.P."/>
            <person name="Terry A.Y."/>
            <person name="Boore J.L."/>
            <person name="Grigoriev I.V."/>
            <person name="Lindberg D.R."/>
            <person name="Seaver E.C."/>
            <person name="Weisblat D.A."/>
            <person name="Putnam N.H."/>
            <person name="Rokhsar D.S."/>
        </authorList>
    </citation>
    <scope>NUCLEOTIDE SEQUENCE</scope>
</reference>
<reference evidence="5" key="1">
    <citation type="submission" date="2012-12" db="EMBL/GenBank/DDBJ databases">
        <authorList>
            <person name="Hellsten U."/>
            <person name="Grimwood J."/>
            <person name="Chapman J.A."/>
            <person name="Shapiro H."/>
            <person name="Aerts A."/>
            <person name="Otillar R.P."/>
            <person name="Terry A.Y."/>
            <person name="Boore J.L."/>
            <person name="Simakov O."/>
            <person name="Marletaz F."/>
            <person name="Cho S.-J."/>
            <person name="Edsinger-Gonzales E."/>
            <person name="Havlak P."/>
            <person name="Kuo D.-H."/>
            <person name="Larsson T."/>
            <person name="Lv J."/>
            <person name="Arendt D."/>
            <person name="Savage R."/>
            <person name="Osoegawa K."/>
            <person name="de Jong P."/>
            <person name="Lindberg D.R."/>
            <person name="Seaver E.C."/>
            <person name="Weisblat D.A."/>
            <person name="Putnam N.H."/>
            <person name="Grigoriev I.V."/>
            <person name="Rokhsar D.S."/>
        </authorList>
    </citation>
    <scope>NUCLEOTIDE SEQUENCE</scope>
</reference>
<dbReference type="InterPro" id="IPR003599">
    <property type="entry name" value="Ig_sub"/>
</dbReference>
<protein>
    <recommendedName>
        <fullName evidence="2">Ig-like domain-containing protein</fullName>
    </recommendedName>
</protein>
<dbReference type="EMBL" id="AMQM01003548">
    <property type="status" value="NOT_ANNOTATED_CDS"/>
    <property type="molecule type" value="Genomic_DNA"/>
</dbReference>
<feature type="region of interest" description="Disordered" evidence="1">
    <location>
        <begin position="237"/>
        <end position="265"/>
    </location>
</feature>
<evidence type="ECO:0000259" key="2">
    <source>
        <dbReference type="PROSITE" id="PS50835"/>
    </source>
</evidence>
<feature type="compositionally biased region" description="Low complexity" evidence="1">
    <location>
        <begin position="237"/>
        <end position="259"/>
    </location>
</feature>
<dbReference type="InterPro" id="IPR003598">
    <property type="entry name" value="Ig_sub2"/>
</dbReference>
<dbReference type="KEGG" id="hro:HELRODRAFT_170423"/>
<dbReference type="PROSITE" id="PS50835">
    <property type="entry name" value="IG_LIKE"/>
    <property type="match status" value="1"/>
</dbReference>
<accession>T1F314</accession>
<evidence type="ECO:0000313" key="4">
    <source>
        <dbReference type="EnsemblMetazoa" id="HelroP170423"/>
    </source>
</evidence>
<gene>
    <name evidence="4" type="primary">20203213</name>
    <name evidence="3" type="ORF">HELRODRAFT_170423</name>
</gene>
<dbReference type="CTD" id="20203213"/>
<evidence type="ECO:0000256" key="1">
    <source>
        <dbReference type="SAM" id="MobiDB-lite"/>
    </source>
</evidence>
<sequence>MSLMNDEEEDDDDDVYESFNYLTCNKFLKSKYDFENELLDNNDRCSDILNKNHILENKRGKALPVDHRNETKTFNTSAIRTKCSPDDSCSVLLDNEHVNNMKEQLSPECFESLMKDVELGENNLKEKPKTDADIKLILKKKISTAKSSPLTSNDLKLSNQSKVELPDDSNIKQTCDSDMLQKTAKASILSPVRPKFLEKLKSKVVTEGSVLYLECFVVGRPHPEILWFQDGIKIKQHNQTPNNNNSNHNSYNNHNGHNNNNDDNRIKIFNNDDGVCTLTIDHSLLEDRAQYMCVARNEEGIDRTWAEVFVKRWQN</sequence>
<organism evidence="4 5">
    <name type="scientific">Helobdella robusta</name>
    <name type="common">Californian leech</name>
    <dbReference type="NCBI Taxonomy" id="6412"/>
    <lineage>
        <taxon>Eukaryota</taxon>
        <taxon>Metazoa</taxon>
        <taxon>Spiralia</taxon>
        <taxon>Lophotrochozoa</taxon>
        <taxon>Annelida</taxon>
        <taxon>Clitellata</taxon>
        <taxon>Hirudinea</taxon>
        <taxon>Rhynchobdellida</taxon>
        <taxon>Glossiphoniidae</taxon>
        <taxon>Helobdella</taxon>
    </lineage>
</organism>
<name>T1F314_HELRO</name>
<dbReference type="PANTHER" id="PTHR47633">
    <property type="entry name" value="IMMUNOGLOBULIN"/>
    <property type="match status" value="1"/>
</dbReference>
<feature type="domain" description="Ig-like" evidence="2">
    <location>
        <begin position="194"/>
        <end position="309"/>
    </location>
</feature>
<dbReference type="Gene3D" id="2.60.40.10">
    <property type="entry name" value="Immunoglobulins"/>
    <property type="match status" value="1"/>
</dbReference>
<evidence type="ECO:0000313" key="3">
    <source>
        <dbReference type="EMBL" id="ESO07122.1"/>
    </source>
</evidence>
<dbReference type="SMART" id="SM00408">
    <property type="entry name" value="IGc2"/>
    <property type="match status" value="1"/>
</dbReference>
<dbReference type="InParanoid" id="T1F314"/>
<dbReference type="OrthoDB" id="504170at2759"/>
<dbReference type="InterPro" id="IPR013783">
    <property type="entry name" value="Ig-like_fold"/>
</dbReference>
<reference evidence="4" key="3">
    <citation type="submission" date="2015-06" db="UniProtKB">
        <authorList>
            <consortium name="EnsemblMetazoa"/>
        </authorList>
    </citation>
    <scope>IDENTIFICATION</scope>
</reference>
<dbReference type="SMART" id="SM00409">
    <property type="entry name" value="IG"/>
    <property type="match status" value="1"/>
</dbReference>
<dbReference type="InterPro" id="IPR036179">
    <property type="entry name" value="Ig-like_dom_sf"/>
</dbReference>
<dbReference type="Proteomes" id="UP000015101">
    <property type="component" value="Unassembled WGS sequence"/>
</dbReference>
<dbReference type="InterPro" id="IPR007110">
    <property type="entry name" value="Ig-like_dom"/>
</dbReference>
<proteinExistence type="predicted"/>
<dbReference type="HOGENOM" id="CLU_883610_0_0_1"/>
<keyword evidence="5" id="KW-1185">Reference proteome</keyword>
<dbReference type="RefSeq" id="XP_009014500.1">
    <property type="nucleotide sequence ID" value="XM_009016252.1"/>
</dbReference>
<dbReference type="InterPro" id="IPR013098">
    <property type="entry name" value="Ig_I-set"/>
</dbReference>
<dbReference type="SUPFAM" id="SSF48726">
    <property type="entry name" value="Immunoglobulin"/>
    <property type="match status" value="1"/>
</dbReference>
<dbReference type="EnsemblMetazoa" id="HelroT170423">
    <property type="protein sequence ID" value="HelroP170423"/>
    <property type="gene ID" value="HelroG170423"/>
</dbReference>
<evidence type="ECO:0000313" key="5">
    <source>
        <dbReference type="Proteomes" id="UP000015101"/>
    </source>
</evidence>
<dbReference type="STRING" id="6412.T1F314"/>
<dbReference type="EMBL" id="KB096222">
    <property type="protein sequence ID" value="ESO07122.1"/>
    <property type="molecule type" value="Genomic_DNA"/>
</dbReference>
<dbReference type="AlphaFoldDB" id="T1F314"/>
<dbReference type="Pfam" id="PF07679">
    <property type="entry name" value="I-set"/>
    <property type="match status" value="1"/>
</dbReference>